<proteinExistence type="predicted"/>
<name>A0A1F6P1A7_9BACT</name>
<keyword evidence="1" id="KW-1133">Transmembrane helix</keyword>
<sequence length="129" mass="14652">MSLSQRADQWTEFQKVFANNYLVGSGPGNYTEVLHGIYPKYFVGDLKPVHNIYLLFIAEWGMVGVFILSFLLFNRKKLLDWSFAPLIVLLVAGLFDHWSLSTFTGLVFFCLIASLSIKPVAIDTKVSRE</sequence>
<accession>A0A1F6P1A7</accession>
<feature type="transmembrane region" description="Helical" evidence="1">
    <location>
        <begin position="101"/>
        <end position="121"/>
    </location>
</feature>
<keyword evidence="1" id="KW-0812">Transmembrane</keyword>
<evidence type="ECO:0000256" key="1">
    <source>
        <dbReference type="SAM" id="Phobius"/>
    </source>
</evidence>
<reference evidence="2 3" key="1">
    <citation type="journal article" date="2016" name="Nat. Commun.">
        <title>Thousands of microbial genomes shed light on interconnected biogeochemical processes in an aquifer system.</title>
        <authorList>
            <person name="Anantharaman K."/>
            <person name="Brown C.T."/>
            <person name="Hug L.A."/>
            <person name="Sharon I."/>
            <person name="Castelle C.J."/>
            <person name="Probst A.J."/>
            <person name="Thomas B.C."/>
            <person name="Singh A."/>
            <person name="Wilkins M.J."/>
            <person name="Karaoz U."/>
            <person name="Brodie E.L."/>
            <person name="Williams K.H."/>
            <person name="Hubbard S.S."/>
            <person name="Banfield J.F."/>
        </authorList>
    </citation>
    <scope>NUCLEOTIDE SEQUENCE [LARGE SCALE GENOMIC DNA]</scope>
</reference>
<dbReference type="Proteomes" id="UP000178490">
    <property type="component" value="Unassembled WGS sequence"/>
</dbReference>
<evidence type="ECO:0000313" key="3">
    <source>
        <dbReference type="Proteomes" id="UP000178490"/>
    </source>
</evidence>
<feature type="transmembrane region" description="Helical" evidence="1">
    <location>
        <begin position="78"/>
        <end position="95"/>
    </location>
</feature>
<feature type="transmembrane region" description="Helical" evidence="1">
    <location>
        <begin position="52"/>
        <end position="73"/>
    </location>
</feature>
<gene>
    <name evidence="2" type="ORF">A2537_00055</name>
</gene>
<evidence type="ECO:0000313" key="2">
    <source>
        <dbReference type="EMBL" id="OGH89888.1"/>
    </source>
</evidence>
<dbReference type="AlphaFoldDB" id="A0A1F6P1A7"/>
<dbReference type="EMBL" id="MFRC01000019">
    <property type="protein sequence ID" value="OGH89888.1"/>
    <property type="molecule type" value="Genomic_DNA"/>
</dbReference>
<keyword evidence="1" id="KW-0472">Membrane</keyword>
<organism evidence="2 3">
    <name type="scientific">Candidatus Magasanikbacteria bacterium RIFOXYD2_FULL_36_9</name>
    <dbReference type="NCBI Taxonomy" id="1798707"/>
    <lineage>
        <taxon>Bacteria</taxon>
        <taxon>Candidatus Magasanikiibacteriota</taxon>
    </lineage>
</organism>
<protein>
    <recommendedName>
        <fullName evidence="4">O-antigen ligase domain-containing protein</fullName>
    </recommendedName>
</protein>
<evidence type="ECO:0008006" key="4">
    <source>
        <dbReference type="Google" id="ProtNLM"/>
    </source>
</evidence>
<comment type="caution">
    <text evidence="2">The sequence shown here is derived from an EMBL/GenBank/DDBJ whole genome shotgun (WGS) entry which is preliminary data.</text>
</comment>